<keyword evidence="2" id="KW-1185">Reference proteome</keyword>
<gene>
    <name evidence="1" type="ORF">SGL43_06950</name>
</gene>
<sequence>MIRAADSEASPRYGMPQVCQQPAPAVGAVRRGRDLAGAGRSALAPGQAPDRQG</sequence>
<evidence type="ECO:0000313" key="2">
    <source>
        <dbReference type="Proteomes" id="UP001154015"/>
    </source>
</evidence>
<protein>
    <submittedName>
        <fullName evidence="1">Uncharacterized protein</fullName>
    </submittedName>
</protein>
<dbReference type="EMBL" id="CAKXYP010000028">
    <property type="protein sequence ID" value="CAH9419894.1"/>
    <property type="molecule type" value="Genomic_DNA"/>
</dbReference>
<name>A0ABM9H8C2_STRGL</name>
<proteinExistence type="predicted"/>
<organism evidence="1 2">
    <name type="scientific">Streptomyces globisporus</name>
    <dbReference type="NCBI Taxonomy" id="1908"/>
    <lineage>
        <taxon>Bacteria</taxon>
        <taxon>Bacillati</taxon>
        <taxon>Actinomycetota</taxon>
        <taxon>Actinomycetes</taxon>
        <taxon>Kitasatosporales</taxon>
        <taxon>Streptomycetaceae</taxon>
        <taxon>Streptomyces</taxon>
    </lineage>
</organism>
<evidence type="ECO:0000313" key="1">
    <source>
        <dbReference type="EMBL" id="CAH9419894.1"/>
    </source>
</evidence>
<dbReference type="Proteomes" id="UP001154015">
    <property type="component" value="Unassembled WGS sequence"/>
</dbReference>
<comment type="caution">
    <text evidence="1">The sequence shown here is derived from an EMBL/GenBank/DDBJ whole genome shotgun (WGS) entry which is preliminary data.</text>
</comment>
<accession>A0ABM9H8C2</accession>
<reference evidence="1" key="1">
    <citation type="submission" date="2022-03" db="EMBL/GenBank/DDBJ databases">
        <authorList>
            <person name="Leyn A S."/>
        </authorList>
    </citation>
    <scope>NUCLEOTIDE SEQUENCE</scope>
    <source>
        <strain evidence="1">Streptomyces globisporus 4-3</strain>
    </source>
</reference>